<dbReference type="PANTHER" id="PTHR34591">
    <property type="entry name" value="OS03G0653100 PROTEIN-RELATED"/>
    <property type="match status" value="1"/>
</dbReference>
<keyword evidence="3" id="KW-1185">Reference proteome</keyword>
<evidence type="ECO:0000313" key="3">
    <source>
        <dbReference type="Proteomes" id="UP001231189"/>
    </source>
</evidence>
<gene>
    <name evidence="2" type="ORF">QYE76_071537</name>
</gene>
<organism evidence="2 3">
    <name type="scientific">Lolium multiflorum</name>
    <name type="common">Italian ryegrass</name>
    <name type="synonym">Lolium perenne subsp. multiflorum</name>
    <dbReference type="NCBI Taxonomy" id="4521"/>
    <lineage>
        <taxon>Eukaryota</taxon>
        <taxon>Viridiplantae</taxon>
        <taxon>Streptophyta</taxon>
        <taxon>Embryophyta</taxon>
        <taxon>Tracheophyta</taxon>
        <taxon>Spermatophyta</taxon>
        <taxon>Magnoliopsida</taxon>
        <taxon>Liliopsida</taxon>
        <taxon>Poales</taxon>
        <taxon>Poaceae</taxon>
        <taxon>BOP clade</taxon>
        <taxon>Pooideae</taxon>
        <taxon>Poodae</taxon>
        <taxon>Poeae</taxon>
        <taxon>Poeae Chloroplast Group 2 (Poeae type)</taxon>
        <taxon>Loliodinae</taxon>
        <taxon>Loliinae</taxon>
        <taxon>Lolium</taxon>
    </lineage>
</organism>
<evidence type="ECO:0000259" key="1">
    <source>
        <dbReference type="SMART" id="SM00256"/>
    </source>
</evidence>
<dbReference type="AlphaFoldDB" id="A0AAD8WGX4"/>
<dbReference type="Pfam" id="PF00646">
    <property type="entry name" value="F-box"/>
    <property type="match status" value="1"/>
</dbReference>
<dbReference type="EMBL" id="JAUUTY010000004">
    <property type="protein sequence ID" value="KAK1653732.1"/>
    <property type="molecule type" value="Genomic_DNA"/>
</dbReference>
<proteinExistence type="predicted"/>
<dbReference type="PANTHER" id="PTHR34591:SF57">
    <property type="entry name" value="F-BOX DOMAIN-CONTAINING PROTEIN"/>
    <property type="match status" value="1"/>
</dbReference>
<reference evidence="2" key="1">
    <citation type="submission" date="2023-07" db="EMBL/GenBank/DDBJ databases">
        <title>A chromosome-level genome assembly of Lolium multiflorum.</title>
        <authorList>
            <person name="Chen Y."/>
            <person name="Copetti D."/>
            <person name="Kolliker R."/>
            <person name="Studer B."/>
        </authorList>
    </citation>
    <scope>NUCLEOTIDE SEQUENCE</scope>
    <source>
        <strain evidence="2">02402/16</strain>
        <tissue evidence="2">Leaf</tissue>
    </source>
</reference>
<dbReference type="Proteomes" id="UP001231189">
    <property type="component" value="Unassembled WGS sequence"/>
</dbReference>
<name>A0AAD8WGX4_LOLMU</name>
<evidence type="ECO:0000313" key="2">
    <source>
        <dbReference type="EMBL" id="KAK1653732.1"/>
    </source>
</evidence>
<accession>A0AAD8WGX4</accession>
<protein>
    <recommendedName>
        <fullName evidence="1">F-box domain-containing protein</fullName>
    </recommendedName>
</protein>
<dbReference type="SUPFAM" id="SSF81383">
    <property type="entry name" value="F-box domain"/>
    <property type="match status" value="1"/>
</dbReference>
<dbReference type="InterPro" id="IPR001810">
    <property type="entry name" value="F-box_dom"/>
</dbReference>
<dbReference type="InterPro" id="IPR036047">
    <property type="entry name" value="F-box-like_dom_sf"/>
</dbReference>
<feature type="domain" description="F-box" evidence="1">
    <location>
        <begin position="12"/>
        <end position="52"/>
    </location>
</feature>
<comment type="caution">
    <text evidence="2">The sequence shown here is derived from an EMBL/GenBank/DDBJ whole genome shotgun (WGS) entry which is preliminary data.</text>
</comment>
<dbReference type="Gene3D" id="1.20.1280.50">
    <property type="match status" value="1"/>
</dbReference>
<dbReference type="SMART" id="SM00256">
    <property type="entry name" value="FBOX"/>
    <property type="match status" value="1"/>
</dbReference>
<sequence>MERLLRRDRDDLPDDVLAEVLRRLSPRCLAASRCVRKAWRRAIDESRLLRADLLPLSLAGIFMQFEEHKFPEFFSRPSSRKINANLDFLPPITSSSEDQMCKDYNIFDHCNGLLLVNEYVVNPATRRWDPPHPDRLPTDLWG</sequence>